<proteinExistence type="predicted"/>
<dbReference type="RefSeq" id="WP_190474770.1">
    <property type="nucleotide sequence ID" value="NZ_JACJSG010000024.1"/>
</dbReference>
<gene>
    <name evidence="1" type="ORF">H6G83_18010</name>
</gene>
<protein>
    <submittedName>
        <fullName evidence="1">Uncharacterized protein</fullName>
    </submittedName>
</protein>
<evidence type="ECO:0000313" key="1">
    <source>
        <dbReference type="EMBL" id="MBD2502483.1"/>
    </source>
</evidence>
<keyword evidence="2" id="KW-1185">Reference proteome</keyword>
<evidence type="ECO:0000313" key="2">
    <source>
        <dbReference type="Proteomes" id="UP000661112"/>
    </source>
</evidence>
<sequence length="300" mass="35175">MFEVRYFHGNPITFSRQLIELDEFLKALGVQQSQKTYLQIVKEHNEYLANTSGDANNCENLSDESIFFFGQEKISLVTGQKRRFINSRQLVICIQQLIEMGKISSKNGWIFLQWYNGIVDSAIEQWYVEKTEEDIQDKLVLLAGYSNIRLRQEFTVIDNIPDSDKKTRRFDLVEFVNRSNLVRIREIKKHRITLNHVRDAIEKRCYIELASRNFPGKQVEFVFCSPSGIEEDASQFIDQLGSIYYEAVQDLGLRLYLNALKNRPIEGWTFFQLNVAGKFRNVLPETRLLQAAEERLRKQK</sequence>
<name>A0ABR8D7T1_9NOST</name>
<comment type="caution">
    <text evidence="1">The sequence shown here is derived from an EMBL/GenBank/DDBJ whole genome shotgun (WGS) entry which is preliminary data.</text>
</comment>
<reference evidence="1 2" key="1">
    <citation type="journal article" date="2020" name="ISME J.">
        <title>Comparative genomics reveals insights into cyanobacterial evolution and habitat adaptation.</title>
        <authorList>
            <person name="Chen M.Y."/>
            <person name="Teng W.K."/>
            <person name="Zhao L."/>
            <person name="Hu C.X."/>
            <person name="Zhou Y.K."/>
            <person name="Han B.P."/>
            <person name="Song L.R."/>
            <person name="Shu W.S."/>
        </authorList>
    </citation>
    <scope>NUCLEOTIDE SEQUENCE [LARGE SCALE GENOMIC DNA]</scope>
    <source>
        <strain evidence="1 2">FACHB-119</strain>
    </source>
</reference>
<dbReference type="Proteomes" id="UP000661112">
    <property type="component" value="Unassembled WGS sequence"/>
</dbReference>
<organism evidence="1 2">
    <name type="scientific">Anabaena azotica FACHB-119</name>
    <dbReference type="NCBI Taxonomy" id="947527"/>
    <lineage>
        <taxon>Bacteria</taxon>
        <taxon>Bacillati</taxon>
        <taxon>Cyanobacteriota</taxon>
        <taxon>Cyanophyceae</taxon>
        <taxon>Nostocales</taxon>
        <taxon>Nostocaceae</taxon>
        <taxon>Anabaena</taxon>
        <taxon>Anabaena azotica</taxon>
    </lineage>
</organism>
<accession>A0ABR8D7T1</accession>
<dbReference type="EMBL" id="JACJSG010000024">
    <property type="protein sequence ID" value="MBD2502483.1"/>
    <property type="molecule type" value="Genomic_DNA"/>
</dbReference>